<dbReference type="NCBIfam" id="TIGR01625">
    <property type="entry name" value="YidE_YbjL_dupl"/>
    <property type="match status" value="2"/>
</dbReference>
<evidence type="ECO:0000256" key="7">
    <source>
        <dbReference type="ARBA" id="ARBA00023136"/>
    </source>
</evidence>
<evidence type="ECO:0000256" key="1">
    <source>
        <dbReference type="ARBA" id="ARBA00004651"/>
    </source>
</evidence>
<comment type="similarity">
    <text evidence="2">Belongs to the AAE transporter (TC 2.A.81) family.</text>
</comment>
<evidence type="ECO:0000256" key="5">
    <source>
        <dbReference type="ARBA" id="ARBA00022692"/>
    </source>
</evidence>
<proteinExistence type="inferred from homology"/>
<dbReference type="EMBL" id="CP039247">
    <property type="protein sequence ID" value="QCB27746.1"/>
    <property type="molecule type" value="Genomic_DNA"/>
</dbReference>
<evidence type="ECO:0000256" key="3">
    <source>
        <dbReference type="ARBA" id="ARBA00022448"/>
    </source>
</evidence>
<dbReference type="Gene3D" id="3.30.70.1450">
    <property type="entry name" value="Regulator of K+ conductance, C-terminal domain"/>
    <property type="match status" value="1"/>
</dbReference>
<dbReference type="Pfam" id="PF02080">
    <property type="entry name" value="TrkA_C"/>
    <property type="match status" value="1"/>
</dbReference>
<evidence type="ECO:0000313" key="11">
    <source>
        <dbReference type="Proteomes" id="UP000296352"/>
    </source>
</evidence>
<dbReference type="PANTHER" id="PTHR30445:SF3">
    <property type="entry name" value="TRANSPORT PROTEIN YIDE-RELATED"/>
    <property type="match status" value="1"/>
</dbReference>
<dbReference type="PROSITE" id="PS51202">
    <property type="entry name" value="RCK_C"/>
    <property type="match status" value="1"/>
</dbReference>
<evidence type="ECO:0000256" key="6">
    <source>
        <dbReference type="ARBA" id="ARBA00022989"/>
    </source>
</evidence>
<feature type="transmembrane region" description="Helical" evidence="8">
    <location>
        <begin position="384"/>
        <end position="402"/>
    </location>
</feature>
<dbReference type="Proteomes" id="UP000296352">
    <property type="component" value="Chromosome"/>
</dbReference>
<keyword evidence="3" id="KW-0813">Transport</keyword>
<evidence type="ECO:0000256" key="2">
    <source>
        <dbReference type="ARBA" id="ARBA00009854"/>
    </source>
</evidence>
<organism evidence="10 11">
    <name type="scientific">Corynebacterium endometrii</name>
    <dbReference type="NCBI Taxonomy" id="2488819"/>
    <lineage>
        <taxon>Bacteria</taxon>
        <taxon>Bacillati</taxon>
        <taxon>Actinomycetota</taxon>
        <taxon>Actinomycetes</taxon>
        <taxon>Mycobacteriales</taxon>
        <taxon>Corynebacteriaceae</taxon>
        <taxon>Corynebacterium</taxon>
    </lineage>
</organism>
<comment type="subcellular location">
    <subcellularLocation>
        <location evidence="1">Cell membrane</location>
        <topology evidence="1">Multi-pass membrane protein</topology>
    </subcellularLocation>
</comment>
<dbReference type="GO" id="GO:0008324">
    <property type="term" value="F:monoatomic cation transmembrane transporter activity"/>
    <property type="evidence" value="ECO:0007669"/>
    <property type="project" value="InterPro"/>
</dbReference>
<reference evidence="10 11" key="1">
    <citation type="submission" date="2019-04" db="EMBL/GenBank/DDBJ databases">
        <title>Corynebacterium endometrii sp. nov., isolated from the uterus of a cow with endometritis.</title>
        <authorList>
            <person name="Ballas P."/>
            <person name="Ruckert C."/>
            <person name="Wagener K."/>
            <person name="Drillich M."/>
            <person name="Kaempfer P."/>
            <person name="Busse H.-J."/>
            <person name="Ehling-Schulz M."/>
        </authorList>
    </citation>
    <scope>NUCLEOTIDE SEQUENCE [LARGE SCALE GENOMIC DNA]</scope>
    <source>
        <strain evidence="10 11">LMM-1653</strain>
    </source>
</reference>
<evidence type="ECO:0000256" key="8">
    <source>
        <dbReference type="SAM" id="Phobius"/>
    </source>
</evidence>
<dbReference type="RefSeq" id="WP_425456191.1">
    <property type="nucleotide sequence ID" value="NZ_CP039247.1"/>
</dbReference>
<dbReference type="InterPro" id="IPR006037">
    <property type="entry name" value="RCK_C"/>
</dbReference>
<dbReference type="SUPFAM" id="SSF116726">
    <property type="entry name" value="TrkA C-terminal domain-like"/>
    <property type="match status" value="1"/>
</dbReference>
<feature type="transmembrane region" description="Helical" evidence="8">
    <location>
        <begin position="34"/>
        <end position="51"/>
    </location>
</feature>
<accession>A0A4P7QFM5</accession>
<feature type="transmembrane region" description="Helical" evidence="8">
    <location>
        <begin position="423"/>
        <end position="440"/>
    </location>
</feature>
<dbReference type="Pfam" id="PF06826">
    <property type="entry name" value="Asp-Al_Ex"/>
    <property type="match status" value="2"/>
</dbReference>
<evidence type="ECO:0000313" key="10">
    <source>
        <dbReference type="EMBL" id="QCB27746.1"/>
    </source>
</evidence>
<feature type="transmembrane region" description="Helical" evidence="8">
    <location>
        <begin position="358"/>
        <end position="378"/>
    </location>
</feature>
<dbReference type="InterPro" id="IPR036721">
    <property type="entry name" value="RCK_C_sf"/>
</dbReference>
<keyword evidence="6 8" id="KW-1133">Transmembrane helix</keyword>
<dbReference type="KEGG" id="cee:CENDO_02240"/>
<dbReference type="InterPro" id="IPR006512">
    <property type="entry name" value="YidE_YbjL"/>
</dbReference>
<feature type="domain" description="RCK C-terminal" evidence="9">
    <location>
        <begin position="265"/>
        <end position="348"/>
    </location>
</feature>
<dbReference type="InterPro" id="IPR050144">
    <property type="entry name" value="AAE_transporter"/>
</dbReference>
<dbReference type="GO" id="GO:0005886">
    <property type="term" value="C:plasma membrane"/>
    <property type="evidence" value="ECO:0007669"/>
    <property type="project" value="UniProtKB-SubCell"/>
</dbReference>
<dbReference type="AlphaFoldDB" id="A0A4P7QFM5"/>
<dbReference type="PANTHER" id="PTHR30445">
    <property type="entry name" value="K(+)_H(+) ANTIPORTER SUBUNIT KHTT"/>
    <property type="match status" value="1"/>
</dbReference>
<keyword evidence="7 8" id="KW-0472">Membrane</keyword>
<keyword evidence="4" id="KW-1003">Cell membrane</keyword>
<dbReference type="GO" id="GO:0006813">
    <property type="term" value="P:potassium ion transport"/>
    <property type="evidence" value="ECO:0007669"/>
    <property type="project" value="InterPro"/>
</dbReference>
<evidence type="ECO:0000256" key="4">
    <source>
        <dbReference type="ARBA" id="ARBA00022475"/>
    </source>
</evidence>
<keyword evidence="5 8" id="KW-0812">Transmembrane</keyword>
<evidence type="ECO:0000259" key="9">
    <source>
        <dbReference type="PROSITE" id="PS51202"/>
    </source>
</evidence>
<sequence length="534" mass="56319">MNAITPALDLLASDQLLALFFIMAVGLALGKVRFLGVSLGAAAAMFVALGLSTANPEIQIPALVYQFGLALFVYAIGLSFGRTFFREFRTRGWKLTVLMLFMLILLVGVGAVLIKAFDLDPAIGTGMFAGSLSSTPGMAAVVEILGTSDPVVGYSLAYPGGVLGAIIVGAVGAAVLKINHHKDAEEEGLIPAPLVWKVVRMTKDHPATASTIAQYTGQKIMATRVVTNHHHHELAPPNLPLNRGVELLVNGTEESLDAAIDRLGEEVDMELADADGLMYTRVTVSAPDVAGHAVRELDTLEHGFLIARVRSGDADAVPNRDTVLNYSDRVRVVTSPENMPRVKKFLGDSEKALGDADLLSMSLGLTLGILLGLIPIPLPGGQSLSLGFGGGPIVVGLILGYLNRTGPIHWQLPFHTRQAISNLGLTLFLAGVGTSAGGSFREALTDPASFKYMAAGFAVTLFSAVGITCLGMMVLKLKWDESIGVAAGMTTNPAVISYLNTQTGTELANRGYATVYPTTIIGKIVACQVLLLFL</sequence>
<feature type="transmembrane region" description="Helical" evidence="8">
    <location>
        <begin position="63"/>
        <end position="85"/>
    </location>
</feature>
<protein>
    <submittedName>
        <fullName evidence="10">Aspartate/alanine antiporter</fullName>
    </submittedName>
</protein>
<name>A0A4P7QFM5_9CORY</name>
<keyword evidence="11" id="KW-1185">Reference proteome</keyword>
<feature type="transmembrane region" description="Helical" evidence="8">
    <location>
        <begin position="12"/>
        <end position="29"/>
    </location>
</feature>
<feature type="transmembrane region" description="Helical" evidence="8">
    <location>
        <begin position="156"/>
        <end position="176"/>
    </location>
</feature>
<feature type="transmembrane region" description="Helical" evidence="8">
    <location>
        <begin position="452"/>
        <end position="475"/>
    </location>
</feature>
<feature type="transmembrane region" description="Helical" evidence="8">
    <location>
        <begin position="97"/>
        <end position="117"/>
    </location>
</feature>
<gene>
    <name evidence="10" type="primary">aspT</name>
    <name evidence="10" type="ORF">CENDO_02240</name>
</gene>